<comment type="caution">
    <text evidence="2">The sequence shown here is derived from an EMBL/GenBank/DDBJ whole genome shotgun (WGS) entry which is preliminary data.</text>
</comment>
<dbReference type="PATRIC" id="fig|1454004.3.peg.3537"/>
<dbReference type="Proteomes" id="UP000022141">
    <property type="component" value="Unassembled WGS sequence"/>
</dbReference>
<sequence>MCFLTDNLENLLLEHLRGLRAGQVRLESEMREVSARLTSLEASTTAGRRDSSQNYEEIIRQQSSIDQIKARIDRIERRLEIAG</sequence>
<dbReference type="eggNOG" id="ENOG5033FCU">
    <property type="taxonomic scope" value="Bacteria"/>
</dbReference>
<accession>A0A011Q8I8</accession>
<proteinExistence type="predicted"/>
<evidence type="ECO:0000313" key="3">
    <source>
        <dbReference type="Proteomes" id="UP000022141"/>
    </source>
</evidence>
<evidence type="ECO:0000256" key="1">
    <source>
        <dbReference type="SAM" id="Coils"/>
    </source>
</evidence>
<gene>
    <name evidence="2" type="ORF">AW11_03438</name>
</gene>
<keyword evidence="3" id="KW-1185">Reference proteome</keyword>
<keyword evidence="1" id="KW-0175">Coiled coil</keyword>
<name>A0A011Q8I8_ACCRE</name>
<evidence type="ECO:0000313" key="2">
    <source>
        <dbReference type="EMBL" id="EXI85517.1"/>
    </source>
</evidence>
<protein>
    <submittedName>
        <fullName evidence="2">Uncharacterized protein</fullName>
    </submittedName>
</protein>
<feature type="coiled-coil region" evidence="1">
    <location>
        <begin position="23"/>
        <end position="78"/>
    </location>
</feature>
<dbReference type="STRING" id="1454004.AW11_03438"/>
<organism evidence="2 3">
    <name type="scientific">Accumulibacter regalis</name>
    <dbReference type="NCBI Taxonomy" id="522306"/>
    <lineage>
        <taxon>Bacteria</taxon>
        <taxon>Pseudomonadati</taxon>
        <taxon>Pseudomonadota</taxon>
        <taxon>Betaproteobacteria</taxon>
        <taxon>Candidatus Accumulibacter</taxon>
    </lineage>
</organism>
<reference evidence="2" key="1">
    <citation type="submission" date="2014-02" db="EMBL/GenBank/DDBJ databases">
        <title>Expanding our view of genomic diversity in Candidatus Accumulibacter clades.</title>
        <authorList>
            <person name="Skennerton C.T."/>
            <person name="Barr J.J."/>
            <person name="Slater F.R."/>
            <person name="Bond P.L."/>
            <person name="Tyson G.W."/>
        </authorList>
    </citation>
    <scope>NUCLEOTIDE SEQUENCE [LARGE SCALE GENOMIC DNA]</scope>
</reference>
<dbReference type="AlphaFoldDB" id="A0A011Q8I8"/>
<dbReference type="EMBL" id="JEMY01000054">
    <property type="protein sequence ID" value="EXI85517.1"/>
    <property type="molecule type" value="Genomic_DNA"/>
</dbReference>